<protein>
    <submittedName>
        <fullName evidence="1">Uncharacterized protein</fullName>
    </submittedName>
</protein>
<reference evidence="1 2" key="1">
    <citation type="submission" date="2024-09" db="EMBL/GenBank/DDBJ databases">
        <title>Genome sequencing and assembly of Phytophthora oleae, isolate VK10A, causative agent of rot of olive drupes.</title>
        <authorList>
            <person name="Conti Taguali S."/>
            <person name="Riolo M."/>
            <person name="La Spada F."/>
            <person name="Cacciola S.O."/>
            <person name="Dionisio G."/>
        </authorList>
    </citation>
    <scope>NUCLEOTIDE SEQUENCE [LARGE SCALE GENOMIC DNA]</scope>
    <source>
        <strain evidence="1 2">VK10A</strain>
    </source>
</reference>
<accession>A0ABD3FCY1</accession>
<name>A0ABD3FCY1_9STRA</name>
<dbReference type="EMBL" id="JBIMZQ010000026">
    <property type="protein sequence ID" value="KAL3663787.1"/>
    <property type="molecule type" value="Genomic_DNA"/>
</dbReference>
<sequence length="61" mass="7205">MEAALDRCKARSSYRFELPDDTSNPIKRDIRKMLAEADDQGKAPFRLAYRWAEQRAWYAPK</sequence>
<comment type="caution">
    <text evidence="1">The sequence shown here is derived from an EMBL/GenBank/DDBJ whole genome shotgun (WGS) entry which is preliminary data.</text>
</comment>
<dbReference type="Proteomes" id="UP001632037">
    <property type="component" value="Unassembled WGS sequence"/>
</dbReference>
<organism evidence="1 2">
    <name type="scientific">Phytophthora oleae</name>
    <dbReference type="NCBI Taxonomy" id="2107226"/>
    <lineage>
        <taxon>Eukaryota</taxon>
        <taxon>Sar</taxon>
        <taxon>Stramenopiles</taxon>
        <taxon>Oomycota</taxon>
        <taxon>Peronosporomycetes</taxon>
        <taxon>Peronosporales</taxon>
        <taxon>Peronosporaceae</taxon>
        <taxon>Phytophthora</taxon>
    </lineage>
</organism>
<evidence type="ECO:0000313" key="2">
    <source>
        <dbReference type="Proteomes" id="UP001632037"/>
    </source>
</evidence>
<dbReference type="AlphaFoldDB" id="A0ABD3FCY1"/>
<proteinExistence type="predicted"/>
<gene>
    <name evidence="1" type="ORF">V7S43_011201</name>
</gene>
<keyword evidence="2" id="KW-1185">Reference proteome</keyword>
<evidence type="ECO:0000313" key="1">
    <source>
        <dbReference type="EMBL" id="KAL3663787.1"/>
    </source>
</evidence>